<name>A0ABX5VM84_9MICO</name>
<dbReference type="Proteomes" id="UP000313948">
    <property type="component" value="Chromosome"/>
</dbReference>
<gene>
    <name evidence="1" type="ORF">FE251_09695</name>
</gene>
<accession>A0ABX5VM84</accession>
<proteinExistence type="predicted"/>
<evidence type="ECO:0000313" key="2">
    <source>
        <dbReference type="Proteomes" id="UP000313948"/>
    </source>
</evidence>
<reference evidence="1 2" key="1">
    <citation type="submission" date="2019-05" db="EMBL/GenBank/DDBJ databases">
        <title>Georgenia *** sp. nov., and Georgenia *** sp. nov., isolated from the intestinal contents of plateau pika (Ochotona curzoniae) in the Qinghai-Tibet plateau of China.</title>
        <authorList>
            <person name="Tian Z."/>
        </authorList>
    </citation>
    <scope>NUCLEOTIDE SEQUENCE [LARGE SCALE GENOMIC DNA]</scope>
    <source>
        <strain evidence="1 2">Z294</strain>
    </source>
</reference>
<dbReference type="EMBL" id="CP040899">
    <property type="protein sequence ID" value="QDB79614.1"/>
    <property type="molecule type" value="Genomic_DNA"/>
</dbReference>
<protein>
    <submittedName>
        <fullName evidence="1">Uncharacterized protein</fullName>
    </submittedName>
</protein>
<evidence type="ECO:0000313" key="1">
    <source>
        <dbReference type="EMBL" id="QDB79614.1"/>
    </source>
</evidence>
<dbReference type="RefSeq" id="WP_139948634.1">
    <property type="nucleotide sequence ID" value="NZ_CP040899.1"/>
</dbReference>
<keyword evidence="2" id="KW-1185">Reference proteome</keyword>
<organism evidence="1 2">
    <name type="scientific">Georgenia wutianyii</name>
    <dbReference type="NCBI Taxonomy" id="2585135"/>
    <lineage>
        <taxon>Bacteria</taxon>
        <taxon>Bacillati</taxon>
        <taxon>Actinomycetota</taxon>
        <taxon>Actinomycetes</taxon>
        <taxon>Micrococcales</taxon>
        <taxon>Bogoriellaceae</taxon>
        <taxon>Georgenia</taxon>
    </lineage>
</organism>
<sequence length="132" mass="13698">MTTPAPCTVGACCRSYSPGHLMHHIHTGKVQSAPEGWRDGVVRSVDEGNVAVVDHPGGEGSCAVWHHHDLSVMCPPGTTVMVNERWHALAVGRVVVNMLVHDGAGPVPSVPARSAPGVIVTHLGTGHGVIAT</sequence>